<feature type="compositionally biased region" description="Basic residues" evidence="1">
    <location>
        <begin position="35"/>
        <end position="48"/>
    </location>
</feature>
<feature type="compositionally biased region" description="Polar residues" evidence="1">
    <location>
        <begin position="86"/>
        <end position="98"/>
    </location>
</feature>
<feature type="compositionally biased region" description="Basic and acidic residues" evidence="1">
    <location>
        <begin position="99"/>
        <end position="108"/>
    </location>
</feature>
<dbReference type="Proteomes" id="UP001232148">
    <property type="component" value="Unassembled WGS sequence"/>
</dbReference>
<organism evidence="2 3">
    <name type="scientific">Colletotrichum zoysiae</name>
    <dbReference type="NCBI Taxonomy" id="1216348"/>
    <lineage>
        <taxon>Eukaryota</taxon>
        <taxon>Fungi</taxon>
        <taxon>Dikarya</taxon>
        <taxon>Ascomycota</taxon>
        <taxon>Pezizomycotina</taxon>
        <taxon>Sordariomycetes</taxon>
        <taxon>Hypocreomycetidae</taxon>
        <taxon>Glomerellales</taxon>
        <taxon>Glomerellaceae</taxon>
        <taxon>Colletotrichum</taxon>
        <taxon>Colletotrichum graminicola species complex</taxon>
    </lineage>
</organism>
<proteinExistence type="predicted"/>
<evidence type="ECO:0000256" key="1">
    <source>
        <dbReference type="SAM" id="MobiDB-lite"/>
    </source>
</evidence>
<accession>A0AAD9MA48</accession>
<reference evidence="2" key="1">
    <citation type="submission" date="2021-06" db="EMBL/GenBank/DDBJ databases">
        <title>Comparative genomics, transcriptomics and evolutionary studies reveal genomic signatures of adaptation to plant cell wall in hemibiotrophic fungi.</title>
        <authorList>
            <consortium name="DOE Joint Genome Institute"/>
            <person name="Baroncelli R."/>
            <person name="Diaz J.F."/>
            <person name="Benocci T."/>
            <person name="Peng M."/>
            <person name="Battaglia E."/>
            <person name="Haridas S."/>
            <person name="Andreopoulos W."/>
            <person name="Labutti K."/>
            <person name="Pangilinan J."/>
            <person name="Floch G.L."/>
            <person name="Makela M.R."/>
            <person name="Henrissat B."/>
            <person name="Grigoriev I.V."/>
            <person name="Crouch J.A."/>
            <person name="De Vries R.P."/>
            <person name="Sukno S.A."/>
            <person name="Thon M.R."/>
        </authorList>
    </citation>
    <scope>NUCLEOTIDE SEQUENCE</scope>
    <source>
        <strain evidence="2">MAFF235873</strain>
    </source>
</reference>
<gene>
    <name evidence="2" type="ORF">LX32DRAFT_340340</name>
</gene>
<evidence type="ECO:0000313" key="3">
    <source>
        <dbReference type="Proteomes" id="UP001232148"/>
    </source>
</evidence>
<comment type="caution">
    <text evidence="2">The sequence shown here is derived from an EMBL/GenBank/DDBJ whole genome shotgun (WGS) entry which is preliminary data.</text>
</comment>
<feature type="region of interest" description="Disordered" evidence="1">
    <location>
        <begin position="1"/>
        <end position="116"/>
    </location>
</feature>
<name>A0AAD9MA48_9PEZI</name>
<evidence type="ECO:0000313" key="2">
    <source>
        <dbReference type="EMBL" id="KAK2034828.1"/>
    </source>
</evidence>
<dbReference type="EMBL" id="MU842812">
    <property type="protein sequence ID" value="KAK2034828.1"/>
    <property type="molecule type" value="Genomic_DNA"/>
</dbReference>
<keyword evidence="3" id="KW-1185">Reference proteome</keyword>
<protein>
    <submittedName>
        <fullName evidence="2">Uncharacterized protein</fullName>
    </submittedName>
</protein>
<feature type="compositionally biased region" description="Basic and acidic residues" evidence="1">
    <location>
        <begin position="1"/>
        <end position="14"/>
    </location>
</feature>
<sequence>MQSRAAPRERDGKGENPPPPPKKNHRGGGKEEKKKEKKVKRGRRKRPSRLNQQAFSCAALRGSTAPVAGCHALPPPPPPNWVPCRPSSSHRQPSSLTRQLHDGGEGTSHHHQKRMMPAFEVMCV</sequence>
<dbReference type="AlphaFoldDB" id="A0AAD9MA48"/>